<dbReference type="FunFam" id="1.10.640.10:FF:000003">
    <property type="entry name" value="chorion peroxidase"/>
    <property type="match status" value="1"/>
</dbReference>
<keyword evidence="4" id="KW-0325">Glycoprotein</keyword>
<dbReference type="OrthoDB" id="6505174at2759"/>
<keyword evidence="3 6" id="KW-0732">Signal</keyword>
<dbReference type="CTD" id="20239444"/>
<dbReference type="PANTHER" id="PTHR11475:SF4">
    <property type="entry name" value="CHORION PEROXIDASE"/>
    <property type="match status" value="1"/>
</dbReference>
<dbReference type="GO" id="GO:0005576">
    <property type="term" value="C:extracellular region"/>
    <property type="evidence" value="ECO:0007669"/>
    <property type="project" value="UniProtKB-SubCell"/>
</dbReference>
<dbReference type="PROSITE" id="PS50292">
    <property type="entry name" value="PEROXIDASE_3"/>
    <property type="match status" value="1"/>
</dbReference>
<dbReference type="HOGENOM" id="CLU_006087_2_2_1"/>
<evidence type="ECO:0000256" key="6">
    <source>
        <dbReference type="SAM" id="SignalP"/>
    </source>
</evidence>
<dbReference type="GO" id="GO:0006979">
    <property type="term" value="P:response to oxidative stress"/>
    <property type="evidence" value="ECO:0007669"/>
    <property type="project" value="InterPro"/>
</dbReference>
<evidence type="ECO:0000313" key="7">
    <source>
        <dbReference type="EMBL" id="ESO91010.1"/>
    </source>
</evidence>
<dbReference type="GO" id="GO:0046872">
    <property type="term" value="F:metal ion binding"/>
    <property type="evidence" value="ECO:0007669"/>
    <property type="project" value="UniProtKB-KW"/>
</dbReference>
<dbReference type="EMBL" id="KB202284">
    <property type="protein sequence ID" value="ESO91010.1"/>
    <property type="molecule type" value="Genomic_DNA"/>
</dbReference>
<evidence type="ECO:0000256" key="5">
    <source>
        <dbReference type="PIRSR" id="PIRSR619791-2"/>
    </source>
</evidence>
<dbReference type="Proteomes" id="UP000030746">
    <property type="component" value="Unassembled WGS sequence"/>
</dbReference>
<dbReference type="STRING" id="225164.V4A7L3"/>
<protein>
    <submittedName>
        <fullName evidence="7">Uncharacterized protein</fullName>
    </submittedName>
</protein>
<dbReference type="GO" id="GO:0020037">
    <property type="term" value="F:heme binding"/>
    <property type="evidence" value="ECO:0007669"/>
    <property type="project" value="InterPro"/>
</dbReference>
<dbReference type="GO" id="GO:0004601">
    <property type="term" value="F:peroxidase activity"/>
    <property type="evidence" value="ECO:0007669"/>
    <property type="project" value="InterPro"/>
</dbReference>
<dbReference type="Pfam" id="PF03098">
    <property type="entry name" value="An_peroxidase"/>
    <property type="match status" value="1"/>
</dbReference>
<gene>
    <name evidence="7" type="ORF">LOTGIDRAFT_163526</name>
</gene>
<keyword evidence="2" id="KW-0964">Secreted</keyword>
<proteinExistence type="predicted"/>
<dbReference type="AlphaFoldDB" id="V4A7L3"/>
<dbReference type="PRINTS" id="PR00457">
    <property type="entry name" value="ANPEROXIDASE"/>
</dbReference>
<dbReference type="OMA" id="HESNDRS"/>
<dbReference type="InterPro" id="IPR037120">
    <property type="entry name" value="Haem_peroxidase_sf_animal"/>
</dbReference>
<keyword evidence="5" id="KW-0479">Metal-binding</keyword>
<feature type="chain" id="PRO_5004716926" evidence="6">
    <location>
        <begin position="23"/>
        <end position="643"/>
    </location>
</feature>
<evidence type="ECO:0000256" key="3">
    <source>
        <dbReference type="ARBA" id="ARBA00022729"/>
    </source>
</evidence>
<dbReference type="PANTHER" id="PTHR11475">
    <property type="entry name" value="OXIDASE/PEROXIDASE"/>
    <property type="match status" value="1"/>
</dbReference>
<feature type="signal peptide" evidence="6">
    <location>
        <begin position="1"/>
        <end position="22"/>
    </location>
</feature>
<name>V4A7L3_LOTGI</name>
<keyword evidence="5" id="KW-0349">Heme</keyword>
<organism evidence="7 8">
    <name type="scientific">Lottia gigantea</name>
    <name type="common">Giant owl limpet</name>
    <dbReference type="NCBI Taxonomy" id="225164"/>
    <lineage>
        <taxon>Eukaryota</taxon>
        <taxon>Metazoa</taxon>
        <taxon>Spiralia</taxon>
        <taxon>Lophotrochozoa</taxon>
        <taxon>Mollusca</taxon>
        <taxon>Gastropoda</taxon>
        <taxon>Patellogastropoda</taxon>
        <taxon>Lottioidea</taxon>
        <taxon>Lottiidae</taxon>
        <taxon>Lottia</taxon>
    </lineage>
</organism>
<evidence type="ECO:0000256" key="2">
    <source>
        <dbReference type="ARBA" id="ARBA00022525"/>
    </source>
</evidence>
<feature type="binding site" description="axial binding residue" evidence="5">
    <location>
        <position position="398"/>
    </location>
    <ligand>
        <name>heme b</name>
        <dbReference type="ChEBI" id="CHEBI:60344"/>
    </ligand>
    <ligandPart>
        <name>Fe</name>
        <dbReference type="ChEBI" id="CHEBI:18248"/>
    </ligandPart>
</feature>
<comment type="subcellular location">
    <subcellularLocation>
        <location evidence="1">Secreted</location>
    </subcellularLocation>
</comment>
<keyword evidence="8" id="KW-1185">Reference proteome</keyword>
<dbReference type="InterPro" id="IPR010255">
    <property type="entry name" value="Haem_peroxidase_sf"/>
</dbReference>
<evidence type="ECO:0000313" key="8">
    <source>
        <dbReference type="Proteomes" id="UP000030746"/>
    </source>
</evidence>
<dbReference type="Gene3D" id="1.10.640.10">
    <property type="entry name" value="Haem peroxidase domain superfamily, animal type"/>
    <property type="match status" value="1"/>
</dbReference>
<dbReference type="GeneID" id="20239444"/>
<dbReference type="RefSeq" id="XP_009058281.1">
    <property type="nucleotide sequence ID" value="XM_009060033.1"/>
</dbReference>
<dbReference type="SUPFAM" id="SSF48113">
    <property type="entry name" value="Heme-dependent peroxidases"/>
    <property type="match status" value="1"/>
</dbReference>
<dbReference type="CDD" id="cd09823">
    <property type="entry name" value="peroxinectin_like"/>
    <property type="match status" value="1"/>
</dbReference>
<reference evidence="7 8" key="1">
    <citation type="journal article" date="2013" name="Nature">
        <title>Insights into bilaterian evolution from three spiralian genomes.</title>
        <authorList>
            <person name="Simakov O."/>
            <person name="Marletaz F."/>
            <person name="Cho S.J."/>
            <person name="Edsinger-Gonzales E."/>
            <person name="Havlak P."/>
            <person name="Hellsten U."/>
            <person name="Kuo D.H."/>
            <person name="Larsson T."/>
            <person name="Lv J."/>
            <person name="Arendt D."/>
            <person name="Savage R."/>
            <person name="Osoegawa K."/>
            <person name="de Jong P."/>
            <person name="Grimwood J."/>
            <person name="Chapman J.A."/>
            <person name="Shapiro H."/>
            <person name="Aerts A."/>
            <person name="Otillar R.P."/>
            <person name="Terry A.Y."/>
            <person name="Boore J.L."/>
            <person name="Grigoriev I.V."/>
            <person name="Lindberg D.R."/>
            <person name="Seaver E.C."/>
            <person name="Weisblat D.A."/>
            <person name="Putnam N.H."/>
            <person name="Rokhsar D.S."/>
        </authorList>
    </citation>
    <scope>NUCLEOTIDE SEQUENCE [LARGE SCALE GENOMIC DNA]</scope>
</reference>
<dbReference type="InterPro" id="IPR019791">
    <property type="entry name" value="Haem_peroxidase_animal"/>
</dbReference>
<accession>V4A7L3</accession>
<dbReference type="KEGG" id="lgi:LOTGIDRAFT_163526"/>
<sequence>MVTIRSHSLIILIVFLFEWTCSRDLLTDSQNVTGHRSKRYLSYRSRLRQIYSLCNYPDLKCSPFDRYRSPDGICNNPSAPYWGATDTSLRRIVRNYYDDGISEPRSKGIDNNELPNVRYISNTISVDFTGDVKNPFTNLHQTFGQFLDHDIGHTPNILDKDKKKIKCCTPELTKNGGQHSDIKTGGPCFPIEIPTKDPFFQPRRCMNFVRSIEVTDKQKKCRSAAREQMNKLTSFIDASNIYGLTVDDGKKLRTFKGGLMKVSAYDLLPENINGECEKRNSSDYCFLAGDMRVNEHPGLSAFHAIFVRYHNKIAANLKQLNGRNRLWDDERIYQETKKIVNGVLQNIVYNEYLPKLVGDVATIKYKLKSSLTGQHRFLSSIDPRIMNAFSTAAFRYGHSSIPNEWSYGDKKVPLVAMFNSPFFIQDFKGKGLDMIVEGMVKDSSQPADKSFSNGVRNTLFKTFKVPGLDLVALNLQRGRDHGLAPYNIYREYCGLKPIEKFDGSTDQIRTLAQAYKHPNDVDLFIGGMTEPTVHNGKVGPTFACLIASQFHNLKYGDRFWFENVQQASPFLPVNPAAFSIGQIQAIRQVSIARILCDTTDIKYVPRYAFFHPSARLGNRRVSCKDYYSLPGLTITPWRTSLYG</sequence>
<evidence type="ECO:0000256" key="1">
    <source>
        <dbReference type="ARBA" id="ARBA00004613"/>
    </source>
</evidence>
<keyword evidence="5" id="KW-0408">Iron</keyword>
<evidence type="ECO:0000256" key="4">
    <source>
        <dbReference type="ARBA" id="ARBA00023180"/>
    </source>
</evidence>